<dbReference type="KEGG" id="swf:E3E12_08135"/>
<dbReference type="InterPro" id="IPR011083">
    <property type="entry name" value="Phage_tail_collar_dom"/>
</dbReference>
<dbReference type="Proteomes" id="UP000318709">
    <property type="component" value="Chromosome"/>
</dbReference>
<name>A0A4Y6UAD2_9PROT</name>
<dbReference type="Gene3D" id="3.90.1340.10">
    <property type="entry name" value="Phage tail collar domain"/>
    <property type="match status" value="1"/>
</dbReference>
<evidence type="ECO:0000313" key="3">
    <source>
        <dbReference type="EMBL" id="QDH14164.1"/>
    </source>
</evidence>
<dbReference type="InterPro" id="IPR037053">
    <property type="entry name" value="Phage_tail_collar_dom_sf"/>
</dbReference>
<dbReference type="OrthoDB" id="7225292at2"/>
<keyword evidence="4" id="KW-1185">Reference proteome</keyword>
<evidence type="ECO:0000259" key="2">
    <source>
        <dbReference type="Pfam" id="PF07484"/>
    </source>
</evidence>
<dbReference type="AlphaFoldDB" id="A0A4Y6UAD2"/>
<reference evidence="3 4" key="1">
    <citation type="submission" date="2019-03" db="EMBL/GenBank/DDBJ databases">
        <title>The complete genome sequence of Swingsia_sp. F3b2 LMG30590(T).</title>
        <authorList>
            <person name="Chua K.-O."/>
            <person name="Chan K.-G."/>
            <person name="See-Too W.-S."/>
        </authorList>
    </citation>
    <scope>NUCLEOTIDE SEQUENCE [LARGE SCALE GENOMIC DNA]</scope>
    <source>
        <strain evidence="3 4">F3b2</strain>
    </source>
</reference>
<accession>A0A4Y6UAD2</accession>
<sequence length="449" mass="48141">MELLQGRWLQLHHPLAEAARHALPHRQRGRFRALQQHSARQRSGGGAWGDHHSRQRPLGRRRHRRPDRPSGGRPPAPSHHVQLHPQRGFEKAHAMSSTFTYANRAKTILAQQVLVTDTSLTLQSGAGSLFPQPSNGEMFALTLVSVSSPDHYEICYVTSRNADTLSVIRGQEGTAAQPFAAGDSASLNMTAGLFKLFPQAGWQGLYSDDTAKRLGGYKKNALVADPNDPCVLWISQVEGNSAPPSPQNPNWLRLDFLAQQAQIGQMVSGVLGMGSGDTAGTGLHLNGGTGCARFWAQNGTNFDLASTQQVTQSASPVGSIMAYAGFNPPWPWLLCNGAGFDAGQFPALFNMLGSSSTPDLRGVFLRGVDSGRGYDSNSNRTVLSLQGGSVISEHRDVRSLWHGGQLDEPAAGCGATPSFQGRGGNADSDPEWGIARPVNVAVNYIIKAA</sequence>
<proteinExistence type="predicted"/>
<evidence type="ECO:0000313" key="4">
    <source>
        <dbReference type="Proteomes" id="UP000318709"/>
    </source>
</evidence>
<protein>
    <submittedName>
        <fullName evidence="3">Tail fiber protein</fullName>
    </submittedName>
</protein>
<feature type="region of interest" description="Disordered" evidence="1">
    <location>
        <begin position="27"/>
        <end position="89"/>
    </location>
</feature>
<feature type="compositionally biased region" description="Basic residues" evidence="1">
    <location>
        <begin position="53"/>
        <end position="66"/>
    </location>
</feature>
<dbReference type="EMBL" id="CP038231">
    <property type="protein sequence ID" value="QDH14164.1"/>
    <property type="molecule type" value="Genomic_DNA"/>
</dbReference>
<feature type="domain" description="Phage tail collar" evidence="2">
    <location>
        <begin position="318"/>
        <end position="364"/>
    </location>
</feature>
<gene>
    <name evidence="3" type="ORF">E3E12_08135</name>
</gene>
<organism evidence="3 4">
    <name type="scientific">Formicincola oecophyllae</name>
    <dbReference type="NCBI Taxonomy" id="2558361"/>
    <lineage>
        <taxon>Bacteria</taxon>
        <taxon>Pseudomonadati</taxon>
        <taxon>Pseudomonadota</taxon>
        <taxon>Alphaproteobacteria</taxon>
        <taxon>Acetobacterales</taxon>
        <taxon>Acetobacteraceae</taxon>
        <taxon>Formicincola</taxon>
    </lineage>
</organism>
<dbReference type="Pfam" id="PF07484">
    <property type="entry name" value="Collar"/>
    <property type="match status" value="1"/>
</dbReference>
<dbReference type="SUPFAM" id="SSF88874">
    <property type="entry name" value="Receptor-binding domain of short tail fibre protein gp12"/>
    <property type="match status" value="1"/>
</dbReference>
<evidence type="ECO:0000256" key="1">
    <source>
        <dbReference type="SAM" id="MobiDB-lite"/>
    </source>
</evidence>